<evidence type="ECO:0000313" key="4">
    <source>
        <dbReference type="Proteomes" id="UP000886847"/>
    </source>
</evidence>
<feature type="transmembrane region" description="Helical" evidence="1">
    <location>
        <begin position="86"/>
        <end position="106"/>
    </location>
</feature>
<organism evidence="3 4">
    <name type="scientific">Candidatus Borkfalkia faecavium</name>
    <dbReference type="NCBI Taxonomy" id="2838508"/>
    <lineage>
        <taxon>Bacteria</taxon>
        <taxon>Bacillati</taxon>
        <taxon>Bacillota</taxon>
        <taxon>Clostridia</taxon>
        <taxon>Christensenellales</taxon>
        <taxon>Christensenellaceae</taxon>
        <taxon>Candidatus Borkfalkia</taxon>
    </lineage>
</organism>
<protein>
    <submittedName>
        <fullName evidence="3">Zinc ribbon domain-containing protein</fullName>
    </submittedName>
</protein>
<accession>A0A9D1VZR1</accession>
<dbReference type="Proteomes" id="UP000886847">
    <property type="component" value="Unassembled WGS sequence"/>
</dbReference>
<dbReference type="AlphaFoldDB" id="A0A9D1VZR1"/>
<keyword evidence="1" id="KW-0812">Transmembrane</keyword>
<gene>
    <name evidence="3" type="ORF">H9851_00835</name>
</gene>
<keyword evidence="1" id="KW-1133">Transmembrane helix</keyword>
<proteinExistence type="predicted"/>
<comment type="caution">
    <text evidence="3">The sequence shown here is derived from an EMBL/GenBank/DDBJ whole genome shotgun (WGS) entry which is preliminary data.</text>
</comment>
<name>A0A9D1VZR1_9FIRM</name>
<sequence length="126" mass="13771">MFCKYCGKMLPEGADICPNCGKAQSESPVQIVQRQDVADPSDRPSFGYAFLGFLLPVIGLILYLVWKDDTPLRARSCGRGAAVGFVIYFLLVLVCIILVICGLFAFSEAMREGTRMAFSALSFMGV</sequence>
<evidence type="ECO:0000313" key="3">
    <source>
        <dbReference type="EMBL" id="HIX49816.1"/>
    </source>
</evidence>
<dbReference type="EMBL" id="DXEW01000004">
    <property type="protein sequence ID" value="HIX49816.1"/>
    <property type="molecule type" value="Genomic_DNA"/>
</dbReference>
<feature type="transmembrane region" description="Helical" evidence="1">
    <location>
        <begin position="46"/>
        <end position="66"/>
    </location>
</feature>
<feature type="domain" description="Zinc-ribbon" evidence="2">
    <location>
        <begin position="2"/>
        <end position="22"/>
    </location>
</feature>
<keyword evidence="1" id="KW-0472">Membrane</keyword>
<dbReference type="InterPro" id="IPR026870">
    <property type="entry name" value="Zinc_ribbon_dom"/>
</dbReference>
<reference evidence="3" key="2">
    <citation type="submission" date="2021-04" db="EMBL/GenBank/DDBJ databases">
        <authorList>
            <person name="Gilroy R."/>
        </authorList>
    </citation>
    <scope>NUCLEOTIDE SEQUENCE</scope>
    <source>
        <strain evidence="3">2189</strain>
    </source>
</reference>
<reference evidence="3" key="1">
    <citation type="journal article" date="2021" name="PeerJ">
        <title>Extensive microbial diversity within the chicken gut microbiome revealed by metagenomics and culture.</title>
        <authorList>
            <person name="Gilroy R."/>
            <person name="Ravi A."/>
            <person name="Getino M."/>
            <person name="Pursley I."/>
            <person name="Horton D.L."/>
            <person name="Alikhan N.F."/>
            <person name="Baker D."/>
            <person name="Gharbi K."/>
            <person name="Hall N."/>
            <person name="Watson M."/>
            <person name="Adriaenssens E.M."/>
            <person name="Foster-Nyarko E."/>
            <person name="Jarju S."/>
            <person name="Secka A."/>
            <person name="Antonio M."/>
            <person name="Oren A."/>
            <person name="Chaudhuri R.R."/>
            <person name="La Ragione R."/>
            <person name="Hildebrand F."/>
            <person name="Pallen M.J."/>
        </authorList>
    </citation>
    <scope>NUCLEOTIDE SEQUENCE</scope>
    <source>
        <strain evidence="3">2189</strain>
    </source>
</reference>
<evidence type="ECO:0000256" key="1">
    <source>
        <dbReference type="SAM" id="Phobius"/>
    </source>
</evidence>
<dbReference type="Pfam" id="PF13240">
    <property type="entry name" value="Zn_Ribbon_1"/>
    <property type="match status" value="1"/>
</dbReference>
<evidence type="ECO:0000259" key="2">
    <source>
        <dbReference type="Pfam" id="PF13240"/>
    </source>
</evidence>